<gene>
    <name evidence="2" type="ORF">ACFQVC_07655</name>
</gene>
<evidence type="ECO:0000313" key="3">
    <source>
        <dbReference type="Proteomes" id="UP001596523"/>
    </source>
</evidence>
<dbReference type="PROSITE" id="PS51318">
    <property type="entry name" value="TAT"/>
    <property type="match status" value="1"/>
</dbReference>
<dbReference type="InterPro" id="IPR006311">
    <property type="entry name" value="TAT_signal"/>
</dbReference>
<keyword evidence="3" id="KW-1185">Reference proteome</keyword>
<accession>A0ABW2JDH9</accession>
<proteinExistence type="predicted"/>
<name>A0ABW2JDH9_9ACTN</name>
<dbReference type="Proteomes" id="UP001596523">
    <property type="component" value="Unassembled WGS sequence"/>
</dbReference>
<protein>
    <recommendedName>
        <fullName evidence="4">Twin-arginine translocation signal domain-containing protein</fullName>
    </recommendedName>
</protein>
<comment type="caution">
    <text evidence="2">The sequence shown here is derived from an EMBL/GenBank/DDBJ whole genome shotgun (WGS) entry which is preliminary data.</text>
</comment>
<evidence type="ECO:0000313" key="2">
    <source>
        <dbReference type="EMBL" id="MFC7304089.1"/>
    </source>
</evidence>
<evidence type="ECO:0000256" key="1">
    <source>
        <dbReference type="SAM" id="MobiDB-lite"/>
    </source>
</evidence>
<feature type="region of interest" description="Disordered" evidence="1">
    <location>
        <begin position="123"/>
        <end position="144"/>
    </location>
</feature>
<dbReference type="EMBL" id="JBHTCF010000002">
    <property type="protein sequence ID" value="MFC7304089.1"/>
    <property type="molecule type" value="Genomic_DNA"/>
</dbReference>
<organism evidence="2 3">
    <name type="scientific">Streptomyces monticola</name>
    <dbReference type="NCBI Taxonomy" id="2666263"/>
    <lineage>
        <taxon>Bacteria</taxon>
        <taxon>Bacillati</taxon>
        <taxon>Actinomycetota</taxon>
        <taxon>Actinomycetes</taxon>
        <taxon>Kitasatosporales</taxon>
        <taxon>Streptomycetaceae</taxon>
        <taxon>Streptomyces</taxon>
    </lineage>
</organism>
<sequence length="144" mass="15235">MSSELPHPAIPLPRRVFLARTGLVGAAVAGGLLDLPGLRATEAQARPAARADLLGTALRHLALDTLRGLAAFVLPGSDRYSVVQGTPRTRPGGVAAEAAENLLDTLDNYLPFARSWRARWPWPSRRAAPASASRCPTTTPAPAR</sequence>
<dbReference type="RefSeq" id="WP_381827935.1">
    <property type="nucleotide sequence ID" value="NZ_JBHTCF010000002.1"/>
</dbReference>
<reference evidence="3" key="1">
    <citation type="journal article" date="2019" name="Int. J. Syst. Evol. Microbiol.">
        <title>The Global Catalogue of Microorganisms (GCM) 10K type strain sequencing project: providing services to taxonomists for standard genome sequencing and annotation.</title>
        <authorList>
            <consortium name="The Broad Institute Genomics Platform"/>
            <consortium name="The Broad Institute Genome Sequencing Center for Infectious Disease"/>
            <person name="Wu L."/>
            <person name="Ma J."/>
        </authorList>
    </citation>
    <scope>NUCLEOTIDE SEQUENCE [LARGE SCALE GENOMIC DNA]</scope>
    <source>
        <strain evidence="3">SYNS20</strain>
    </source>
</reference>
<evidence type="ECO:0008006" key="4">
    <source>
        <dbReference type="Google" id="ProtNLM"/>
    </source>
</evidence>